<name>A0A6J7WFG5_9CAUD</name>
<evidence type="ECO:0000313" key="1">
    <source>
        <dbReference type="EMBL" id="CAB4242101.1"/>
    </source>
</evidence>
<dbReference type="EMBL" id="LR797828">
    <property type="protein sequence ID" value="CAB4242101.1"/>
    <property type="molecule type" value="Genomic_DNA"/>
</dbReference>
<sequence length="94" mass="10991">MSHDLVKRLRQLGDKTGLMFVDYDTTIEAADRIEKLEVGDKEWQRICDSYANENQRFSDRIEKLEAALDDVAGHLARADWYYLKPETRKTLDAK</sequence>
<dbReference type="EMBL" id="LR798212">
    <property type="protein sequence ID" value="CAB5187363.1"/>
    <property type="molecule type" value="Genomic_DNA"/>
</dbReference>
<protein>
    <submittedName>
        <fullName evidence="2">Uncharacterized protein</fullName>
    </submittedName>
</protein>
<gene>
    <name evidence="2" type="ORF">UFOVP165_36</name>
    <name evidence="1" type="ORF">UFOVP72_23</name>
</gene>
<evidence type="ECO:0000313" key="2">
    <source>
        <dbReference type="EMBL" id="CAB5187363.1"/>
    </source>
</evidence>
<reference evidence="2" key="1">
    <citation type="submission" date="2020-05" db="EMBL/GenBank/DDBJ databases">
        <authorList>
            <person name="Chiriac C."/>
            <person name="Salcher M."/>
            <person name="Ghai R."/>
            <person name="Kavagutti S V."/>
        </authorList>
    </citation>
    <scope>NUCLEOTIDE SEQUENCE</scope>
</reference>
<proteinExistence type="predicted"/>
<organism evidence="2">
    <name type="scientific">uncultured Caudovirales phage</name>
    <dbReference type="NCBI Taxonomy" id="2100421"/>
    <lineage>
        <taxon>Viruses</taxon>
        <taxon>Duplodnaviria</taxon>
        <taxon>Heunggongvirae</taxon>
        <taxon>Uroviricota</taxon>
        <taxon>Caudoviricetes</taxon>
        <taxon>Peduoviridae</taxon>
        <taxon>Maltschvirus</taxon>
        <taxon>Maltschvirus maltsch</taxon>
    </lineage>
</organism>
<accession>A0A6J7WFG5</accession>